<dbReference type="Proteomes" id="UP000694308">
    <property type="component" value="Unassembled WGS sequence"/>
</dbReference>
<reference evidence="2" key="1">
    <citation type="submission" date="2020-12" db="EMBL/GenBank/DDBJ databases">
        <title>Clostridium thailandense sp. nov., a novel acetogenic bacterium isolated from peat land soil in Thailand.</title>
        <authorList>
            <person name="Chaikitkaew S."/>
            <person name="Birkeland N.K."/>
        </authorList>
    </citation>
    <scope>NUCLEOTIDE SEQUENCE</scope>
    <source>
        <strain evidence="2">PL3</strain>
    </source>
</reference>
<evidence type="ECO:0000313" key="2">
    <source>
        <dbReference type="EMBL" id="MBV7276578.1"/>
    </source>
</evidence>
<proteinExistence type="predicted"/>
<evidence type="ECO:0000256" key="1">
    <source>
        <dbReference type="SAM" id="Phobius"/>
    </source>
</evidence>
<keyword evidence="1" id="KW-0812">Transmembrane</keyword>
<feature type="transmembrane region" description="Helical" evidence="1">
    <location>
        <begin position="7"/>
        <end position="29"/>
    </location>
</feature>
<comment type="caution">
    <text evidence="2">The sequence shown here is derived from an EMBL/GenBank/DDBJ whole genome shotgun (WGS) entry which is preliminary data.</text>
</comment>
<evidence type="ECO:0000313" key="3">
    <source>
        <dbReference type="Proteomes" id="UP000694308"/>
    </source>
</evidence>
<dbReference type="RefSeq" id="WP_218323659.1">
    <property type="nucleotide sequence ID" value="NZ_JAEEGC010000189.1"/>
</dbReference>
<name>A0A949U1D1_9CLOT</name>
<keyword evidence="3" id="KW-1185">Reference proteome</keyword>
<gene>
    <name evidence="2" type="ORF">I6U48_27275</name>
</gene>
<accession>A0A949U1D1</accession>
<dbReference type="AlphaFoldDB" id="A0A949U1D1"/>
<keyword evidence="1" id="KW-1133">Transmembrane helix</keyword>
<dbReference type="EMBL" id="JAEEGC010000189">
    <property type="protein sequence ID" value="MBV7276578.1"/>
    <property type="molecule type" value="Genomic_DNA"/>
</dbReference>
<sequence length="156" mass="17517">MIERIQYKTIISISMMLVVIVSLLGIKWYSSDEYIKYVSKCEEQKLKNDTPNHLQKKKTEVPITVISSTTGVTQINNHLEQEYTPEMAVQLAINKVAQTLELKDTSDIIGECKGFSYKDGKYYAYVRLKSRSIIQAGGIGTIANIYIAEDGSTIGL</sequence>
<keyword evidence="1" id="KW-0472">Membrane</keyword>
<protein>
    <submittedName>
        <fullName evidence="2">Uncharacterized protein</fullName>
    </submittedName>
</protein>
<organism evidence="2 3">
    <name type="scientific">Clostridium thailandense</name>
    <dbReference type="NCBI Taxonomy" id="2794346"/>
    <lineage>
        <taxon>Bacteria</taxon>
        <taxon>Bacillati</taxon>
        <taxon>Bacillota</taxon>
        <taxon>Clostridia</taxon>
        <taxon>Eubacteriales</taxon>
        <taxon>Clostridiaceae</taxon>
        <taxon>Clostridium</taxon>
    </lineage>
</organism>